<evidence type="ECO:0000259" key="2">
    <source>
        <dbReference type="Pfam" id="PF18757"/>
    </source>
</evidence>
<feature type="domain" description="Nucleotide modification associated" evidence="2">
    <location>
        <begin position="2"/>
        <end position="194"/>
    </location>
</feature>
<keyword evidence="1" id="KW-0175">Coiled coil</keyword>
<dbReference type="Pfam" id="PF18757">
    <property type="entry name" value="Nmad5"/>
    <property type="match status" value="1"/>
</dbReference>
<sequence length="196" mass="22506">MTRLNKDIKSKILKNAMSVAPVSKRLEELEAMKYQLAIDIYDSITNGHNPTEYLQQIRDIAEKSPFYLGLNKDRIDLDITGRLLCAFGGLQEYLYFPKDGETRYYISRECLRFNARHEFSIRFTEIEQELEKCKNEKNNLEIDIQTILDSCRTAAQLEKAWPASVNFLDGCEVCAEIKGVPVVLINDLNAKLGIYA</sequence>
<evidence type="ECO:0000313" key="4">
    <source>
        <dbReference type="Proteomes" id="UP000319138"/>
    </source>
</evidence>
<dbReference type="Proteomes" id="UP000319138">
    <property type="component" value="Unassembled WGS sequence"/>
</dbReference>
<evidence type="ECO:0000313" key="3">
    <source>
        <dbReference type="EMBL" id="TSJ87963.1"/>
    </source>
</evidence>
<organism evidence="3 4">
    <name type="scientific">Gilliamella apicola</name>
    <dbReference type="NCBI Taxonomy" id="1196095"/>
    <lineage>
        <taxon>Bacteria</taxon>
        <taxon>Pseudomonadati</taxon>
        <taxon>Pseudomonadota</taxon>
        <taxon>Gammaproteobacteria</taxon>
        <taxon>Orbales</taxon>
        <taxon>Orbaceae</taxon>
        <taxon>Gilliamella</taxon>
    </lineage>
</organism>
<feature type="coiled-coil region" evidence="1">
    <location>
        <begin position="116"/>
        <end position="150"/>
    </location>
</feature>
<protein>
    <recommendedName>
        <fullName evidence="2">Nucleotide modification associated domain-containing protein</fullName>
    </recommendedName>
</protein>
<accession>A0A556RGF3</accession>
<dbReference type="EMBL" id="VMHL01000006">
    <property type="protein sequence ID" value="TSJ87963.1"/>
    <property type="molecule type" value="Genomic_DNA"/>
</dbReference>
<evidence type="ECO:0000256" key="1">
    <source>
        <dbReference type="SAM" id="Coils"/>
    </source>
</evidence>
<dbReference type="RefSeq" id="WP_144190345.1">
    <property type="nucleotide sequence ID" value="NZ_VMHL01000006.1"/>
</dbReference>
<comment type="caution">
    <text evidence="3">The sequence shown here is derived from an EMBL/GenBank/DDBJ whole genome shotgun (WGS) entry which is preliminary data.</text>
</comment>
<proteinExistence type="predicted"/>
<name>A0A556RGF3_9GAMM</name>
<dbReference type="InterPro" id="IPR040835">
    <property type="entry name" value="Nmad5"/>
</dbReference>
<reference evidence="3 4" key="1">
    <citation type="submission" date="2019-07" db="EMBL/GenBank/DDBJ databases">
        <title>Gilliamella genomes.</title>
        <authorList>
            <person name="Zheng H."/>
        </authorList>
    </citation>
    <scope>NUCLEOTIDE SEQUENCE [LARGE SCALE GENOMIC DNA]</scope>
    <source>
        <strain evidence="3 4">W8131</strain>
    </source>
</reference>
<gene>
    <name evidence="3" type="ORF">FPQ14_11515</name>
</gene>
<dbReference type="AlphaFoldDB" id="A0A556RGF3"/>